<dbReference type="Proteomes" id="UP001529510">
    <property type="component" value="Unassembled WGS sequence"/>
</dbReference>
<keyword evidence="1" id="KW-1133">Transmembrane helix</keyword>
<evidence type="ECO:0000313" key="3">
    <source>
        <dbReference type="Proteomes" id="UP001529510"/>
    </source>
</evidence>
<comment type="caution">
    <text evidence="2">The sequence shown here is derived from an EMBL/GenBank/DDBJ whole genome shotgun (WGS) entry which is preliminary data.</text>
</comment>
<dbReference type="EMBL" id="JAMKFB020000003">
    <property type="protein sequence ID" value="KAL0197930.1"/>
    <property type="molecule type" value="Genomic_DNA"/>
</dbReference>
<proteinExistence type="predicted"/>
<evidence type="ECO:0000313" key="2">
    <source>
        <dbReference type="EMBL" id="KAL0197930.1"/>
    </source>
</evidence>
<accession>A0ABD0RKF0</accession>
<sequence length="81" mass="9238">FRASLASARQYLIIWHDTLKDIGGRFGTSVLSYFLFLKWLLKFNLFSLIINFCFITIPQIVHTPNISSVTGFRGLELLTGV</sequence>
<gene>
    <name evidence="2" type="ORF">M9458_006470</name>
</gene>
<dbReference type="PANTHER" id="PTHR23302">
    <property type="entry name" value="TRANSMEMBRANE CHANNEL-RELATED"/>
    <property type="match status" value="1"/>
</dbReference>
<keyword evidence="1" id="KW-0812">Transmembrane</keyword>
<evidence type="ECO:0000256" key="1">
    <source>
        <dbReference type="SAM" id="Phobius"/>
    </source>
</evidence>
<feature type="non-terminal residue" evidence="2">
    <location>
        <position position="81"/>
    </location>
</feature>
<feature type="transmembrane region" description="Helical" evidence="1">
    <location>
        <begin position="39"/>
        <end position="57"/>
    </location>
</feature>
<dbReference type="InterPro" id="IPR038900">
    <property type="entry name" value="TMC"/>
</dbReference>
<keyword evidence="1" id="KW-0472">Membrane</keyword>
<feature type="non-terminal residue" evidence="2">
    <location>
        <position position="1"/>
    </location>
</feature>
<dbReference type="PANTHER" id="PTHR23302:SF5">
    <property type="entry name" value="TRANSMEMBRANE CHANNEL-LIKE PROTEIN 5"/>
    <property type="match status" value="1"/>
</dbReference>
<reference evidence="2 3" key="1">
    <citation type="submission" date="2024-05" db="EMBL/GenBank/DDBJ databases">
        <title>Genome sequencing and assembly of Indian major carp, Cirrhinus mrigala (Hamilton, 1822).</title>
        <authorList>
            <person name="Mohindra V."/>
            <person name="Chowdhury L.M."/>
            <person name="Lal K."/>
            <person name="Jena J.K."/>
        </authorList>
    </citation>
    <scope>NUCLEOTIDE SEQUENCE [LARGE SCALE GENOMIC DNA]</scope>
    <source>
        <strain evidence="2">CM1030</strain>
        <tissue evidence="2">Blood</tissue>
    </source>
</reference>
<protein>
    <submittedName>
        <fullName evidence="2">Uncharacterized protein</fullName>
    </submittedName>
</protein>
<dbReference type="AlphaFoldDB" id="A0ABD0RKF0"/>
<keyword evidence="3" id="KW-1185">Reference proteome</keyword>
<organism evidence="2 3">
    <name type="scientific">Cirrhinus mrigala</name>
    <name type="common">Mrigala</name>
    <dbReference type="NCBI Taxonomy" id="683832"/>
    <lineage>
        <taxon>Eukaryota</taxon>
        <taxon>Metazoa</taxon>
        <taxon>Chordata</taxon>
        <taxon>Craniata</taxon>
        <taxon>Vertebrata</taxon>
        <taxon>Euteleostomi</taxon>
        <taxon>Actinopterygii</taxon>
        <taxon>Neopterygii</taxon>
        <taxon>Teleostei</taxon>
        <taxon>Ostariophysi</taxon>
        <taxon>Cypriniformes</taxon>
        <taxon>Cyprinidae</taxon>
        <taxon>Labeoninae</taxon>
        <taxon>Labeonini</taxon>
        <taxon>Cirrhinus</taxon>
    </lineage>
</organism>
<name>A0ABD0RKF0_CIRMR</name>